<sequence>MLSNILLPLLLTLTTTCALPSQLTPRDDFRYSAVEYFSTPDCADRTGMGAKSYVPGGTNPGCFNLPPGSGPAGMKVTGWGCKTWWYSQPDCPDGQENLVTDSSCRDPAVGHVQVQSVVVSCA</sequence>
<name>A0ABR0EQX8_ZASCE</name>
<protein>
    <submittedName>
        <fullName evidence="2">Uncharacterized protein</fullName>
    </submittedName>
</protein>
<keyword evidence="1" id="KW-0732">Signal</keyword>
<dbReference type="Proteomes" id="UP001305779">
    <property type="component" value="Unassembled WGS sequence"/>
</dbReference>
<evidence type="ECO:0000313" key="2">
    <source>
        <dbReference type="EMBL" id="KAK4503228.1"/>
    </source>
</evidence>
<reference evidence="2 3" key="1">
    <citation type="journal article" date="2023" name="G3 (Bethesda)">
        <title>A chromosome-level genome assembly of Zasmidium syzygii isolated from banana leaves.</title>
        <authorList>
            <person name="van Westerhoven A.C."/>
            <person name="Mehrabi R."/>
            <person name="Talebi R."/>
            <person name="Steentjes M.B.F."/>
            <person name="Corcolon B."/>
            <person name="Chong P.A."/>
            <person name="Kema G.H.J."/>
            <person name="Seidl M.F."/>
        </authorList>
    </citation>
    <scope>NUCLEOTIDE SEQUENCE [LARGE SCALE GENOMIC DNA]</scope>
    <source>
        <strain evidence="2 3">P124</strain>
    </source>
</reference>
<accession>A0ABR0EQX8</accession>
<feature type="chain" id="PRO_5045593542" evidence="1">
    <location>
        <begin position="19"/>
        <end position="122"/>
    </location>
</feature>
<gene>
    <name evidence="2" type="ORF">PRZ48_006656</name>
</gene>
<dbReference type="EMBL" id="JAXOVC010000004">
    <property type="protein sequence ID" value="KAK4503228.1"/>
    <property type="molecule type" value="Genomic_DNA"/>
</dbReference>
<keyword evidence="3" id="KW-1185">Reference proteome</keyword>
<proteinExistence type="predicted"/>
<evidence type="ECO:0000313" key="3">
    <source>
        <dbReference type="Proteomes" id="UP001305779"/>
    </source>
</evidence>
<comment type="caution">
    <text evidence="2">The sequence shown here is derived from an EMBL/GenBank/DDBJ whole genome shotgun (WGS) entry which is preliminary data.</text>
</comment>
<evidence type="ECO:0000256" key="1">
    <source>
        <dbReference type="SAM" id="SignalP"/>
    </source>
</evidence>
<feature type="signal peptide" evidence="1">
    <location>
        <begin position="1"/>
        <end position="18"/>
    </location>
</feature>
<organism evidence="2 3">
    <name type="scientific">Zasmidium cellare</name>
    <name type="common">Wine cellar mold</name>
    <name type="synonym">Racodium cellare</name>
    <dbReference type="NCBI Taxonomy" id="395010"/>
    <lineage>
        <taxon>Eukaryota</taxon>
        <taxon>Fungi</taxon>
        <taxon>Dikarya</taxon>
        <taxon>Ascomycota</taxon>
        <taxon>Pezizomycotina</taxon>
        <taxon>Dothideomycetes</taxon>
        <taxon>Dothideomycetidae</taxon>
        <taxon>Mycosphaerellales</taxon>
        <taxon>Mycosphaerellaceae</taxon>
        <taxon>Zasmidium</taxon>
    </lineage>
</organism>